<dbReference type="Proteomes" id="UP000230833">
    <property type="component" value="Unassembled WGS sequence"/>
</dbReference>
<dbReference type="AlphaFoldDB" id="A0A2H0RLL4"/>
<name>A0A2H0RLL4_9BACT</name>
<evidence type="ECO:0000313" key="1">
    <source>
        <dbReference type="EMBL" id="PIR46675.1"/>
    </source>
</evidence>
<accession>A0A2H0RLL4</accession>
<gene>
    <name evidence="1" type="ORF">COV07_02970</name>
</gene>
<evidence type="ECO:0000313" key="2">
    <source>
        <dbReference type="Proteomes" id="UP000230833"/>
    </source>
</evidence>
<protein>
    <submittedName>
        <fullName evidence="1">Uncharacterized protein</fullName>
    </submittedName>
</protein>
<comment type="caution">
    <text evidence="1">The sequence shown here is derived from an EMBL/GenBank/DDBJ whole genome shotgun (WGS) entry which is preliminary data.</text>
</comment>
<organism evidence="1 2">
    <name type="scientific">Candidatus Vogelbacteria bacterium CG10_big_fil_rev_8_21_14_0_10_45_14</name>
    <dbReference type="NCBI Taxonomy" id="1975042"/>
    <lineage>
        <taxon>Bacteria</taxon>
        <taxon>Candidatus Vogeliibacteriota</taxon>
    </lineage>
</organism>
<dbReference type="EMBL" id="PCYL01000032">
    <property type="protein sequence ID" value="PIR46675.1"/>
    <property type="molecule type" value="Genomic_DNA"/>
</dbReference>
<proteinExistence type="predicted"/>
<reference evidence="1 2" key="1">
    <citation type="submission" date="2017-09" db="EMBL/GenBank/DDBJ databases">
        <title>Depth-based differentiation of microbial function through sediment-hosted aquifers and enrichment of novel symbionts in the deep terrestrial subsurface.</title>
        <authorList>
            <person name="Probst A.J."/>
            <person name="Ladd B."/>
            <person name="Jarett J.K."/>
            <person name="Geller-Mcgrath D.E."/>
            <person name="Sieber C.M."/>
            <person name="Emerson J.B."/>
            <person name="Anantharaman K."/>
            <person name="Thomas B.C."/>
            <person name="Malmstrom R."/>
            <person name="Stieglmeier M."/>
            <person name="Klingl A."/>
            <person name="Woyke T."/>
            <person name="Ryan C.M."/>
            <person name="Banfield J.F."/>
        </authorList>
    </citation>
    <scope>NUCLEOTIDE SEQUENCE [LARGE SCALE GENOMIC DNA]</scope>
    <source>
        <strain evidence="1">CG10_big_fil_rev_8_21_14_0_10_45_14</strain>
    </source>
</reference>
<sequence length="82" mass="9756">MTGSKTRVESNGRLVLRRQVVKVLDEVLDWVWLESEVGRVRRRADRETEREYFITTYGVIPSNLKPRIEDTKTRLILRKRKG</sequence>